<feature type="signal peptide" evidence="3">
    <location>
        <begin position="1"/>
        <end position="19"/>
    </location>
</feature>
<feature type="transmembrane region" description="Helical" evidence="2">
    <location>
        <begin position="190"/>
        <end position="213"/>
    </location>
</feature>
<evidence type="ECO:0000313" key="4">
    <source>
        <dbReference type="EMBL" id="CAD9185990.1"/>
    </source>
</evidence>
<dbReference type="SUPFAM" id="SSF103473">
    <property type="entry name" value="MFS general substrate transporter"/>
    <property type="match status" value="1"/>
</dbReference>
<dbReference type="Pfam" id="PF07690">
    <property type="entry name" value="MFS_1"/>
    <property type="match status" value="1"/>
</dbReference>
<organism evidence="4">
    <name type="scientific">Alexandrium catenella</name>
    <name type="common">Red tide dinoflagellate</name>
    <name type="synonym">Gonyaulax catenella</name>
    <dbReference type="NCBI Taxonomy" id="2925"/>
    <lineage>
        <taxon>Eukaryota</taxon>
        <taxon>Sar</taxon>
        <taxon>Alveolata</taxon>
        <taxon>Dinophyceae</taxon>
        <taxon>Gonyaulacales</taxon>
        <taxon>Pyrocystaceae</taxon>
        <taxon>Alexandrium</taxon>
    </lineage>
</organism>
<accession>A0A7S1WSV2</accession>
<feature type="transmembrane region" description="Helical" evidence="2">
    <location>
        <begin position="220"/>
        <end position="240"/>
    </location>
</feature>
<feature type="transmembrane region" description="Helical" evidence="2">
    <location>
        <begin position="83"/>
        <end position="104"/>
    </location>
</feature>
<sequence>MTLPHFLILASSLACRAAAAPLALSRGAGGAAHLAPEFDEGAAMPSAGFVFSRNATADGFAWLPEGWSTSIKGLTDHINMNVLFVPIAIGFALIVLVISSMIAAGHIRIGRKSEDAAPGMDEAPSPMSSLSSSQAPPTLHNWSIMGIVALTSYRFYTGFLSSTWMPYLLAMEGHQLMNHRQSFFMGSAKLIYGLSILLNPIFGFIGDGAVAISHGVGRRLFIRIGLSLAVIGLYICVLSGRDQAFLSFLSGVLVWRLGEALNDVTTEALVPEMVHPKQFKIASAIKASSFLLGGLLGYVLLMLMTHVRFTWLYYAYPVGMFICSLPPLYLLNQNRPIVHAKMGHEEQTFLQSMAQAYVDPCRYPGGFPYACLAVCVFSLGTAPMFYMLLIVRDLVGFTDPANQQFHFSVVSIIFFLSAAVASCVVALIQRAKPDGNAIGRDNGSGGEEGAPESTGGAPTGGPTMRLKGPLLAWSMTTFGLTVLAMPFIALIPSLSWRSGTLMCLALVLGGAFGVAFTLFQDMTWQLLPLGVRVANAMGFSVMCRLFGIGIGNFISGLLLDMAYSDALGQYKVWGYFVMHSFSAICVFISVPIASSVIRMVEEGELQPLKAPTA</sequence>
<evidence type="ECO:0008006" key="5">
    <source>
        <dbReference type="Google" id="ProtNLM"/>
    </source>
</evidence>
<feature type="region of interest" description="Disordered" evidence="1">
    <location>
        <begin position="437"/>
        <end position="461"/>
    </location>
</feature>
<evidence type="ECO:0000256" key="2">
    <source>
        <dbReference type="SAM" id="Phobius"/>
    </source>
</evidence>
<dbReference type="Gene3D" id="1.20.1250.20">
    <property type="entry name" value="MFS general substrate transporter like domains"/>
    <property type="match status" value="1"/>
</dbReference>
<dbReference type="PANTHER" id="PTHR23528">
    <property type="match status" value="1"/>
</dbReference>
<feature type="transmembrane region" description="Helical" evidence="2">
    <location>
        <begin position="367"/>
        <end position="395"/>
    </location>
</feature>
<dbReference type="InterPro" id="IPR036259">
    <property type="entry name" value="MFS_trans_sf"/>
</dbReference>
<feature type="transmembrane region" description="Helical" evidence="2">
    <location>
        <begin position="572"/>
        <end position="597"/>
    </location>
</feature>
<dbReference type="AlphaFoldDB" id="A0A7S1WSV2"/>
<feature type="transmembrane region" description="Helical" evidence="2">
    <location>
        <begin position="281"/>
        <end position="304"/>
    </location>
</feature>
<evidence type="ECO:0000256" key="1">
    <source>
        <dbReference type="SAM" id="MobiDB-lite"/>
    </source>
</evidence>
<dbReference type="PANTHER" id="PTHR23528:SF1">
    <property type="entry name" value="MAJOR FACILITATOR SUPERFAMILY (MFS) PROFILE DOMAIN-CONTAINING PROTEIN"/>
    <property type="match status" value="1"/>
</dbReference>
<dbReference type="EMBL" id="HBGE01105275">
    <property type="protein sequence ID" value="CAD9185990.1"/>
    <property type="molecule type" value="Transcribed_RNA"/>
</dbReference>
<dbReference type="InterPro" id="IPR011701">
    <property type="entry name" value="MFS"/>
</dbReference>
<reference evidence="4" key="1">
    <citation type="submission" date="2021-01" db="EMBL/GenBank/DDBJ databases">
        <authorList>
            <person name="Corre E."/>
            <person name="Pelletier E."/>
            <person name="Niang G."/>
            <person name="Scheremetjew M."/>
            <person name="Finn R."/>
            <person name="Kale V."/>
            <person name="Holt S."/>
            <person name="Cochrane G."/>
            <person name="Meng A."/>
            <person name="Brown T."/>
            <person name="Cohen L."/>
        </authorList>
    </citation>
    <scope>NUCLEOTIDE SEQUENCE</scope>
    <source>
        <strain evidence="4">OF101</strain>
    </source>
</reference>
<keyword evidence="3" id="KW-0732">Signal</keyword>
<feature type="transmembrane region" description="Helical" evidence="2">
    <location>
        <begin position="311"/>
        <end position="331"/>
    </location>
</feature>
<evidence type="ECO:0000256" key="3">
    <source>
        <dbReference type="SAM" id="SignalP"/>
    </source>
</evidence>
<protein>
    <recommendedName>
        <fullName evidence="5">Major facilitator superfamily (MFS) profile domain-containing protein</fullName>
    </recommendedName>
</protein>
<keyword evidence="2" id="KW-0812">Transmembrane</keyword>
<feature type="chain" id="PRO_5030906929" description="Major facilitator superfamily (MFS) profile domain-containing protein" evidence="3">
    <location>
        <begin position="20"/>
        <end position="613"/>
    </location>
</feature>
<name>A0A7S1WSV2_ALECA</name>
<feature type="transmembrane region" description="Helical" evidence="2">
    <location>
        <begin position="498"/>
        <end position="519"/>
    </location>
</feature>
<feature type="transmembrane region" description="Helical" evidence="2">
    <location>
        <begin position="539"/>
        <end position="560"/>
    </location>
</feature>
<gene>
    <name evidence="4" type="ORF">ACAT0790_LOCUS62764</name>
</gene>
<keyword evidence="2" id="KW-1133">Transmembrane helix</keyword>
<feature type="transmembrane region" description="Helical" evidence="2">
    <location>
        <begin position="470"/>
        <end position="491"/>
    </location>
</feature>
<feature type="transmembrane region" description="Helical" evidence="2">
    <location>
        <begin position="407"/>
        <end position="428"/>
    </location>
</feature>
<dbReference type="GO" id="GO:0022857">
    <property type="term" value="F:transmembrane transporter activity"/>
    <property type="evidence" value="ECO:0007669"/>
    <property type="project" value="InterPro"/>
</dbReference>
<proteinExistence type="predicted"/>
<keyword evidence="2" id="KW-0472">Membrane</keyword>